<evidence type="ECO:0000313" key="6">
    <source>
        <dbReference type="Proteomes" id="UP000799424"/>
    </source>
</evidence>
<keyword evidence="6" id="KW-1185">Reference proteome</keyword>
<evidence type="ECO:0000256" key="4">
    <source>
        <dbReference type="SAM" id="MobiDB-lite"/>
    </source>
</evidence>
<dbReference type="PANTHER" id="PTHR10938">
    <property type="entry name" value="TRANSLATION INITIATION FACTOR IF-3"/>
    <property type="match status" value="1"/>
</dbReference>
<evidence type="ECO:0000256" key="2">
    <source>
        <dbReference type="ARBA" id="ARBA00022540"/>
    </source>
</evidence>
<feature type="region of interest" description="Disordered" evidence="4">
    <location>
        <begin position="255"/>
        <end position="281"/>
    </location>
</feature>
<evidence type="ECO:0000256" key="1">
    <source>
        <dbReference type="ARBA" id="ARBA00005439"/>
    </source>
</evidence>
<dbReference type="InterPro" id="IPR001288">
    <property type="entry name" value="Translation_initiation_fac_3"/>
</dbReference>
<proteinExistence type="inferred from homology"/>
<dbReference type="Proteomes" id="UP000799424">
    <property type="component" value="Unassembled WGS sequence"/>
</dbReference>
<dbReference type="GO" id="GO:0043022">
    <property type="term" value="F:ribosome binding"/>
    <property type="evidence" value="ECO:0007669"/>
    <property type="project" value="TreeGrafter"/>
</dbReference>
<keyword evidence="2" id="KW-0396">Initiation factor</keyword>
<sequence length="281" mass="31471">MPPTHISGTSRALYRVFVLPSLRTPTSIPLIYAPAFTSPLQPSQSPSLTPRTSIRTKVFKKDTQRHAISDHYILDTAIDAPRINFVDKNGQYNTDVRLQDALFQVNRTTHYLVQMTPTKVDEFGNPDPEDVPTCRIISKIDLRAQHERKLDILRRQARGQGAGPPPKNLELNWAIAGGDLKHRMGRLKEFLKDGRKVELLLGPKTKGRKATEEEANSLVKAVEDAVKECKGSRETKREGTVGGVLTLVFEGKKVEEKKEAPKVEEKRVDEEKDAATTEATK</sequence>
<evidence type="ECO:0008006" key="7">
    <source>
        <dbReference type="Google" id="ProtNLM"/>
    </source>
</evidence>
<dbReference type="PANTHER" id="PTHR10938:SF0">
    <property type="entry name" value="TRANSLATION INITIATION FACTOR IF-3, MITOCHONDRIAL"/>
    <property type="match status" value="1"/>
</dbReference>
<accession>A0A6A6ZMQ5</accession>
<dbReference type="SUPFAM" id="SSF55200">
    <property type="entry name" value="Translation initiation factor IF3, C-terminal domain"/>
    <property type="match status" value="1"/>
</dbReference>
<dbReference type="Gene3D" id="3.30.110.10">
    <property type="entry name" value="Translation initiation factor 3 (IF-3), C-terminal domain"/>
    <property type="match status" value="1"/>
</dbReference>
<protein>
    <recommendedName>
        <fullName evidence="7">Translation initiation factor 3 N-terminal domain-containing protein</fullName>
    </recommendedName>
</protein>
<keyword evidence="3" id="KW-0648">Protein biosynthesis</keyword>
<reference evidence="5" key="1">
    <citation type="journal article" date="2020" name="Stud. Mycol.">
        <title>101 Dothideomycetes genomes: a test case for predicting lifestyles and emergence of pathogens.</title>
        <authorList>
            <person name="Haridas S."/>
            <person name="Albert R."/>
            <person name="Binder M."/>
            <person name="Bloem J."/>
            <person name="Labutti K."/>
            <person name="Salamov A."/>
            <person name="Andreopoulos B."/>
            <person name="Baker S."/>
            <person name="Barry K."/>
            <person name="Bills G."/>
            <person name="Bluhm B."/>
            <person name="Cannon C."/>
            <person name="Castanera R."/>
            <person name="Culley D."/>
            <person name="Daum C."/>
            <person name="Ezra D."/>
            <person name="Gonzalez J."/>
            <person name="Henrissat B."/>
            <person name="Kuo A."/>
            <person name="Liang C."/>
            <person name="Lipzen A."/>
            <person name="Lutzoni F."/>
            <person name="Magnuson J."/>
            <person name="Mondo S."/>
            <person name="Nolan M."/>
            <person name="Ohm R."/>
            <person name="Pangilinan J."/>
            <person name="Park H.-J."/>
            <person name="Ramirez L."/>
            <person name="Alfaro M."/>
            <person name="Sun H."/>
            <person name="Tritt A."/>
            <person name="Yoshinaga Y."/>
            <person name="Zwiers L.-H."/>
            <person name="Turgeon B."/>
            <person name="Goodwin S."/>
            <person name="Spatafora J."/>
            <person name="Crous P."/>
            <person name="Grigoriev I."/>
        </authorList>
    </citation>
    <scope>NUCLEOTIDE SEQUENCE</scope>
    <source>
        <strain evidence="5">CBS 113818</strain>
    </source>
</reference>
<dbReference type="GO" id="GO:0005739">
    <property type="term" value="C:mitochondrion"/>
    <property type="evidence" value="ECO:0007669"/>
    <property type="project" value="TreeGrafter"/>
</dbReference>
<dbReference type="OrthoDB" id="21573at2759"/>
<dbReference type="GO" id="GO:0003743">
    <property type="term" value="F:translation initiation factor activity"/>
    <property type="evidence" value="ECO:0007669"/>
    <property type="project" value="UniProtKB-KW"/>
</dbReference>
<comment type="similarity">
    <text evidence="1">Belongs to the IF-3 family.</text>
</comment>
<dbReference type="InterPro" id="IPR036788">
    <property type="entry name" value="T_IF-3_C_sf"/>
</dbReference>
<gene>
    <name evidence="5" type="ORF">CC86DRAFT_94132</name>
</gene>
<organism evidence="5 6">
    <name type="scientific">Ophiobolus disseminans</name>
    <dbReference type="NCBI Taxonomy" id="1469910"/>
    <lineage>
        <taxon>Eukaryota</taxon>
        <taxon>Fungi</taxon>
        <taxon>Dikarya</taxon>
        <taxon>Ascomycota</taxon>
        <taxon>Pezizomycotina</taxon>
        <taxon>Dothideomycetes</taxon>
        <taxon>Pleosporomycetidae</taxon>
        <taxon>Pleosporales</taxon>
        <taxon>Pleosporineae</taxon>
        <taxon>Phaeosphaeriaceae</taxon>
        <taxon>Ophiobolus</taxon>
    </lineage>
</organism>
<dbReference type="GO" id="GO:0070124">
    <property type="term" value="P:mitochondrial translational initiation"/>
    <property type="evidence" value="ECO:0007669"/>
    <property type="project" value="TreeGrafter"/>
</dbReference>
<evidence type="ECO:0000313" key="5">
    <source>
        <dbReference type="EMBL" id="KAF2821949.1"/>
    </source>
</evidence>
<dbReference type="EMBL" id="MU006235">
    <property type="protein sequence ID" value="KAF2821949.1"/>
    <property type="molecule type" value="Genomic_DNA"/>
</dbReference>
<evidence type="ECO:0000256" key="3">
    <source>
        <dbReference type="ARBA" id="ARBA00022917"/>
    </source>
</evidence>
<dbReference type="AlphaFoldDB" id="A0A6A6ZMQ5"/>
<name>A0A6A6ZMQ5_9PLEO</name>
<dbReference type="GO" id="GO:0032790">
    <property type="term" value="P:ribosome disassembly"/>
    <property type="evidence" value="ECO:0007669"/>
    <property type="project" value="TreeGrafter"/>
</dbReference>